<dbReference type="STRING" id="1291734.FD02_GL000266"/>
<feature type="region of interest" description="Disordered" evidence="1">
    <location>
        <begin position="171"/>
        <end position="190"/>
    </location>
</feature>
<dbReference type="PATRIC" id="fig|1291734.4.peg.274"/>
<keyword evidence="3" id="KW-1185">Reference proteome</keyword>
<sequence>MRRHILIVDAYNVIGNWPELAKLKAAGHLDAARDSLLRTLAEYRAHEQADMIVVFDAMYVPGITQKYDQWDMRIVWTQQDQTADSYIERLAQEYNTPLNQLTVVTSDQAEQWTVFSRGALRISSREFGQEIRRSQREFDRDTHTRVSTQPTRNNPWDDTQLRQLRRIQRHLTRGNSGHRHCESDQHQRLE</sequence>
<evidence type="ECO:0000256" key="1">
    <source>
        <dbReference type="SAM" id="MobiDB-lite"/>
    </source>
</evidence>
<dbReference type="InterPro" id="IPR010298">
    <property type="entry name" value="YacP-like"/>
</dbReference>
<proteinExistence type="predicted"/>
<dbReference type="EMBL" id="AZDJ01000030">
    <property type="protein sequence ID" value="KRK71081.1"/>
    <property type="molecule type" value="Genomic_DNA"/>
</dbReference>
<name>A0A0R1JR43_9LACO</name>
<reference evidence="2 3" key="1">
    <citation type="journal article" date="2015" name="Genome Announc.">
        <title>Expanding the biotechnology potential of lactobacilli through comparative genomics of 213 strains and associated genera.</title>
        <authorList>
            <person name="Sun Z."/>
            <person name="Harris H.M."/>
            <person name="McCann A."/>
            <person name="Guo C."/>
            <person name="Argimon S."/>
            <person name="Zhang W."/>
            <person name="Yang X."/>
            <person name="Jeffery I.B."/>
            <person name="Cooney J.C."/>
            <person name="Kagawa T.F."/>
            <person name="Liu W."/>
            <person name="Song Y."/>
            <person name="Salvetti E."/>
            <person name="Wrobel A."/>
            <person name="Rasinkangas P."/>
            <person name="Parkhill J."/>
            <person name="Rea M.C."/>
            <person name="O'Sullivan O."/>
            <person name="Ritari J."/>
            <person name="Douillard F.P."/>
            <person name="Paul Ross R."/>
            <person name="Yang R."/>
            <person name="Briner A.E."/>
            <person name="Felis G.E."/>
            <person name="de Vos W.M."/>
            <person name="Barrangou R."/>
            <person name="Klaenhammer T.R."/>
            <person name="Caufield P.W."/>
            <person name="Cui Y."/>
            <person name="Zhang H."/>
            <person name="O'Toole P.W."/>
        </authorList>
    </citation>
    <scope>NUCLEOTIDE SEQUENCE [LARGE SCALE GENOMIC DNA]</scope>
    <source>
        <strain evidence="2 3">JCM 17158</strain>
    </source>
</reference>
<evidence type="ECO:0000313" key="2">
    <source>
        <dbReference type="EMBL" id="KRK71081.1"/>
    </source>
</evidence>
<evidence type="ECO:0000313" key="3">
    <source>
        <dbReference type="Proteomes" id="UP000051804"/>
    </source>
</evidence>
<feature type="compositionally biased region" description="Polar residues" evidence="1">
    <location>
        <begin position="145"/>
        <end position="157"/>
    </location>
</feature>
<feature type="compositionally biased region" description="Basic and acidic residues" evidence="1">
    <location>
        <begin position="133"/>
        <end position="144"/>
    </location>
</feature>
<organism evidence="2 3">
    <name type="scientific">Lacticaseibacillus nasuensis JCM 17158</name>
    <dbReference type="NCBI Taxonomy" id="1291734"/>
    <lineage>
        <taxon>Bacteria</taxon>
        <taxon>Bacillati</taxon>
        <taxon>Bacillota</taxon>
        <taxon>Bacilli</taxon>
        <taxon>Lactobacillales</taxon>
        <taxon>Lactobacillaceae</taxon>
        <taxon>Lacticaseibacillus</taxon>
    </lineage>
</organism>
<dbReference type="Proteomes" id="UP000051804">
    <property type="component" value="Unassembled WGS sequence"/>
</dbReference>
<dbReference type="Pfam" id="PF05991">
    <property type="entry name" value="NYN_YacP"/>
    <property type="match status" value="1"/>
</dbReference>
<accession>A0A0R1JR43</accession>
<comment type="caution">
    <text evidence="2">The sequence shown here is derived from an EMBL/GenBank/DDBJ whole genome shotgun (WGS) entry which is preliminary data.</text>
</comment>
<feature type="region of interest" description="Disordered" evidence="1">
    <location>
        <begin position="133"/>
        <end position="159"/>
    </location>
</feature>
<gene>
    <name evidence="2" type="ORF">FD02_GL000266</name>
</gene>
<dbReference type="PANTHER" id="PTHR34547:SF1">
    <property type="entry name" value="YACP-LIKE NYN DOMAIN PROTEIN"/>
    <property type="match status" value="1"/>
</dbReference>
<protein>
    <submittedName>
        <fullName evidence="2">PIN domain containing protein</fullName>
    </submittedName>
</protein>
<dbReference type="AlphaFoldDB" id="A0A0R1JR43"/>
<dbReference type="CDD" id="cd10912">
    <property type="entry name" value="PIN_YacP-like"/>
    <property type="match status" value="1"/>
</dbReference>
<dbReference type="PANTHER" id="PTHR34547">
    <property type="entry name" value="YACP-LIKE NYN DOMAIN PROTEIN"/>
    <property type="match status" value="1"/>
</dbReference>
<dbReference type="OrthoDB" id="9792160at2"/>
<feature type="compositionally biased region" description="Basic and acidic residues" evidence="1">
    <location>
        <begin position="179"/>
        <end position="190"/>
    </location>
</feature>
<dbReference type="RefSeq" id="WP_054723116.1">
    <property type="nucleotide sequence ID" value="NZ_AZDJ01000030.1"/>
</dbReference>